<dbReference type="EMBL" id="RCVM01000017">
    <property type="protein sequence ID" value="RLY02203.1"/>
    <property type="molecule type" value="Genomic_DNA"/>
</dbReference>
<dbReference type="OrthoDB" id="2224086at2"/>
<sequence length="64" mass="7191">MFVLKHGSREQLVFVRSIKIDVTGLDVSFSNDVSKAMQFVSRAAAIQVAKALRHSYGNYYLVEV</sequence>
<organism evidence="1 2">
    <name type="scientific">Streptococcus hillyeri</name>
    <dbReference type="NCBI Taxonomy" id="2282420"/>
    <lineage>
        <taxon>Bacteria</taxon>
        <taxon>Bacillati</taxon>
        <taxon>Bacillota</taxon>
        <taxon>Bacilli</taxon>
        <taxon>Lactobacillales</taxon>
        <taxon>Streptococcaceae</taxon>
        <taxon>Streptococcus</taxon>
    </lineage>
</organism>
<accession>A0A3L9DQH3</accession>
<name>A0A3L9DQH3_9STRE</name>
<evidence type="ECO:0000313" key="1">
    <source>
        <dbReference type="EMBL" id="RLY02203.1"/>
    </source>
</evidence>
<dbReference type="Proteomes" id="UP000279194">
    <property type="component" value="Unassembled WGS sequence"/>
</dbReference>
<proteinExistence type="predicted"/>
<dbReference type="AlphaFoldDB" id="A0A3L9DQH3"/>
<comment type="caution">
    <text evidence="1">The sequence shown here is derived from an EMBL/GenBank/DDBJ whole genome shotgun (WGS) entry which is preliminary data.</text>
</comment>
<reference evidence="1 2" key="1">
    <citation type="submission" date="2018-10" db="EMBL/GenBank/DDBJ databases">
        <title>Streptococcus hillyeri sp. nov., isolated from equine tracheal sample.</title>
        <authorList>
            <person name="Macfadyen A.C."/>
            <person name="Waller A."/>
            <person name="Paterson G.K."/>
        </authorList>
    </citation>
    <scope>NUCLEOTIDE SEQUENCE [LARGE SCALE GENOMIC DNA]</scope>
    <source>
        <strain evidence="1 2">28462</strain>
    </source>
</reference>
<keyword evidence="2" id="KW-1185">Reference proteome</keyword>
<gene>
    <name evidence="1" type="ORF">EAF07_08100</name>
</gene>
<evidence type="ECO:0000313" key="2">
    <source>
        <dbReference type="Proteomes" id="UP000279194"/>
    </source>
</evidence>
<protein>
    <submittedName>
        <fullName evidence="1">Uncharacterized protein</fullName>
    </submittedName>
</protein>